<gene>
    <name evidence="1" type="ORF">CVM52_26010</name>
</gene>
<dbReference type="OrthoDB" id="9766361at2"/>
<keyword evidence="1" id="KW-0378">Hydrolase</keyword>
<dbReference type="PRINTS" id="PR00834">
    <property type="entry name" value="PROTEASES2C"/>
</dbReference>
<dbReference type="EMBL" id="PGTB01000374">
    <property type="protein sequence ID" value="PJE31683.1"/>
    <property type="molecule type" value="Genomic_DNA"/>
</dbReference>
<protein>
    <submittedName>
        <fullName evidence="1">Serine protease</fullName>
    </submittedName>
</protein>
<evidence type="ECO:0000313" key="1">
    <source>
        <dbReference type="EMBL" id="PJE31683.1"/>
    </source>
</evidence>
<sequence length="263" mass="26585">APGVAPPDLAEAAPDALLPSRPERVLAGEESLLDLVAARTVMVLAAGAGEFSTGSGLSVGPGLIVTNYHVIAQALGEGGQILVTGAALAEPQPATVVKTDGPFRDTGGDFALLQIADDSLPAYTVHLPDGPLTLSNVVAAGYPGDVLETDAAFSRLREGDLSAVPGLTVTDGIVNTEQQLAPETRVLMHSAALSTGNSGGPLVDMCGRLVGVNAFIRQGEMQNRGFALTSGDLMAFLAGTAAAPATDSTPCAPVVARPDLVRN</sequence>
<dbReference type="Proteomes" id="UP000231553">
    <property type="component" value="Unassembled WGS sequence"/>
</dbReference>
<dbReference type="GO" id="GO:0006508">
    <property type="term" value="P:proteolysis"/>
    <property type="evidence" value="ECO:0007669"/>
    <property type="project" value="UniProtKB-KW"/>
</dbReference>
<dbReference type="InterPro" id="IPR043504">
    <property type="entry name" value="Peptidase_S1_PA_chymotrypsin"/>
</dbReference>
<dbReference type="SUPFAM" id="SSF50494">
    <property type="entry name" value="Trypsin-like serine proteases"/>
    <property type="match status" value="1"/>
</dbReference>
<dbReference type="Pfam" id="PF13365">
    <property type="entry name" value="Trypsin_2"/>
    <property type="match status" value="1"/>
</dbReference>
<accession>A0A2M8IT63</accession>
<dbReference type="GO" id="GO:0004252">
    <property type="term" value="F:serine-type endopeptidase activity"/>
    <property type="evidence" value="ECO:0007669"/>
    <property type="project" value="InterPro"/>
</dbReference>
<name>A0A2M8IT63_9RHOB</name>
<dbReference type="PANTHER" id="PTHR43019">
    <property type="entry name" value="SERINE ENDOPROTEASE DEGS"/>
    <property type="match status" value="1"/>
</dbReference>
<reference evidence="1 2" key="1">
    <citation type="journal article" date="2018" name="Int. J. Syst. Evol. Microbiol.">
        <title>Pseudooceanicola lipolyticus sp. nov., a marine alphaproteobacterium, reclassification of Oceanicola flagellatus as Pseudooceanicola flagellatus comb. nov. and emended description of the genus Pseudooceanicola.</title>
        <authorList>
            <person name="Huang M.-M."/>
            <person name="Guo L.-L."/>
            <person name="Wu Y.-H."/>
            <person name="Lai Q.-L."/>
            <person name="Shao Z.-Z."/>
            <person name="Wang C.-S."/>
            <person name="Wu M."/>
            <person name="Xu X.-W."/>
        </authorList>
    </citation>
    <scope>NUCLEOTIDE SEQUENCE [LARGE SCALE GENOMIC DNA]</scope>
    <source>
        <strain evidence="1 2">157</strain>
    </source>
</reference>
<organism evidence="1 2">
    <name type="scientific">Pseudooceanicola lipolyticus</name>
    <dbReference type="NCBI Taxonomy" id="2029104"/>
    <lineage>
        <taxon>Bacteria</taxon>
        <taxon>Pseudomonadati</taxon>
        <taxon>Pseudomonadota</taxon>
        <taxon>Alphaproteobacteria</taxon>
        <taxon>Rhodobacterales</taxon>
        <taxon>Paracoccaceae</taxon>
        <taxon>Pseudooceanicola</taxon>
    </lineage>
</organism>
<dbReference type="AlphaFoldDB" id="A0A2M8IT63"/>
<dbReference type="InterPro" id="IPR009003">
    <property type="entry name" value="Peptidase_S1_PA"/>
</dbReference>
<keyword evidence="2" id="KW-1185">Reference proteome</keyword>
<comment type="caution">
    <text evidence="1">The sequence shown here is derived from an EMBL/GenBank/DDBJ whole genome shotgun (WGS) entry which is preliminary data.</text>
</comment>
<proteinExistence type="predicted"/>
<feature type="non-terminal residue" evidence="1">
    <location>
        <position position="1"/>
    </location>
</feature>
<dbReference type="InterPro" id="IPR001940">
    <property type="entry name" value="Peptidase_S1C"/>
</dbReference>
<dbReference type="PANTHER" id="PTHR43019:SF23">
    <property type="entry name" value="PROTEASE DO-LIKE 5, CHLOROPLASTIC"/>
    <property type="match status" value="1"/>
</dbReference>
<evidence type="ECO:0000313" key="2">
    <source>
        <dbReference type="Proteomes" id="UP000231553"/>
    </source>
</evidence>
<keyword evidence="1" id="KW-0645">Protease</keyword>
<dbReference type="Gene3D" id="2.40.10.10">
    <property type="entry name" value="Trypsin-like serine proteases"/>
    <property type="match status" value="2"/>
</dbReference>
<dbReference type="RefSeq" id="WP_133120017.1">
    <property type="nucleotide sequence ID" value="NZ_PGTB01000374.1"/>
</dbReference>